<comment type="similarity">
    <text evidence="2">Belongs to the TRAFAC class translation factor GTPase superfamily. Classic translation factor GTPase family. EF-Tu/EF-1A subfamily.</text>
</comment>
<dbReference type="Pfam" id="PF00009">
    <property type="entry name" value="GTP_EFTU"/>
    <property type="match status" value="1"/>
</dbReference>
<organism evidence="11">
    <name type="scientific">Schistocephalus solidus</name>
    <name type="common">Tapeworm</name>
    <dbReference type="NCBI Taxonomy" id="70667"/>
    <lineage>
        <taxon>Eukaryota</taxon>
        <taxon>Metazoa</taxon>
        <taxon>Spiralia</taxon>
        <taxon>Lophotrochozoa</taxon>
        <taxon>Platyhelminthes</taxon>
        <taxon>Cestoda</taxon>
        <taxon>Eucestoda</taxon>
        <taxon>Diphyllobothriidea</taxon>
        <taxon>Diphyllobothriidae</taxon>
        <taxon>Schistocephalus</taxon>
    </lineage>
</organism>
<dbReference type="SUPFAM" id="SSF50447">
    <property type="entry name" value="Translation proteins"/>
    <property type="match status" value="1"/>
</dbReference>
<dbReference type="PANTHER" id="PTHR23115">
    <property type="entry name" value="TRANSLATION FACTOR"/>
    <property type="match status" value="1"/>
</dbReference>
<feature type="region of interest" description="Disordered" evidence="9">
    <location>
        <begin position="283"/>
        <end position="302"/>
    </location>
</feature>
<dbReference type="PRINTS" id="PR00315">
    <property type="entry name" value="ELONGATNFCT"/>
</dbReference>
<dbReference type="GO" id="GO:0003924">
    <property type="term" value="F:GTPase activity"/>
    <property type="evidence" value="ECO:0007669"/>
    <property type="project" value="InterPro"/>
</dbReference>
<dbReference type="InterPro" id="IPR050100">
    <property type="entry name" value="TRAFAC_GTPase_members"/>
</dbReference>
<dbReference type="CDD" id="cd04093">
    <property type="entry name" value="HBS1_C_III"/>
    <property type="match status" value="1"/>
</dbReference>
<dbReference type="EMBL" id="GEEE01000992">
    <property type="protein sequence ID" value="JAP62233.1"/>
    <property type="molecule type" value="Transcribed_RNA"/>
</dbReference>
<dbReference type="InterPro" id="IPR009000">
    <property type="entry name" value="Transl_B-barrel_sf"/>
</dbReference>
<evidence type="ECO:0000313" key="11">
    <source>
        <dbReference type="EMBL" id="JAP62233.1"/>
    </source>
</evidence>
<dbReference type="InterPro" id="IPR009001">
    <property type="entry name" value="Transl_elong_EF1A/Init_IF2_C"/>
</dbReference>
<dbReference type="CDD" id="cd01883">
    <property type="entry name" value="EF1_alpha"/>
    <property type="match status" value="1"/>
</dbReference>
<dbReference type="GO" id="GO:0006412">
    <property type="term" value="P:translation"/>
    <property type="evidence" value="ECO:0007669"/>
    <property type="project" value="UniProtKB-KW"/>
</dbReference>
<dbReference type="SUPFAM" id="SSF50465">
    <property type="entry name" value="EF-Tu/eEF-1alpha/eIF2-gamma C-terminal domain"/>
    <property type="match status" value="1"/>
</dbReference>
<evidence type="ECO:0000256" key="7">
    <source>
        <dbReference type="ARBA" id="ARBA00023134"/>
    </source>
</evidence>
<comment type="catalytic activity">
    <reaction evidence="8">
        <text>GTP + H2O = GDP + phosphate + H(+)</text>
        <dbReference type="Rhea" id="RHEA:19669"/>
        <dbReference type="ChEBI" id="CHEBI:15377"/>
        <dbReference type="ChEBI" id="CHEBI:15378"/>
        <dbReference type="ChEBI" id="CHEBI:37565"/>
        <dbReference type="ChEBI" id="CHEBI:43474"/>
        <dbReference type="ChEBI" id="CHEBI:58189"/>
    </reaction>
    <physiologicalReaction direction="left-to-right" evidence="8">
        <dbReference type="Rhea" id="RHEA:19670"/>
    </physiologicalReaction>
</comment>
<dbReference type="InterPro" id="IPR054696">
    <property type="entry name" value="GTP-eEF1A_C"/>
</dbReference>
<keyword evidence="3" id="KW-0963">Cytoplasm</keyword>
<dbReference type="Gene3D" id="2.40.30.10">
    <property type="entry name" value="Translation factors"/>
    <property type="match status" value="2"/>
</dbReference>
<dbReference type="FunFam" id="3.40.50.300:FF:000204">
    <property type="entry name" value="Translation elongation factor Tu"/>
    <property type="match status" value="1"/>
</dbReference>
<evidence type="ECO:0000256" key="3">
    <source>
        <dbReference type="ARBA" id="ARBA00022490"/>
    </source>
</evidence>
<evidence type="ECO:0000256" key="5">
    <source>
        <dbReference type="ARBA" id="ARBA00022801"/>
    </source>
</evidence>
<feature type="domain" description="Tr-type G" evidence="10">
    <location>
        <begin position="368"/>
        <end position="598"/>
    </location>
</feature>
<dbReference type="GO" id="GO:0005525">
    <property type="term" value="F:GTP binding"/>
    <property type="evidence" value="ECO:0007669"/>
    <property type="project" value="UniProtKB-KW"/>
</dbReference>
<keyword evidence="6" id="KW-0648">Protein biosynthesis</keyword>
<evidence type="ECO:0000256" key="6">
    <source>
        <dbReference type="ARBA" id="ARBA00022917"/>
    </source>
</evidence>
<dbReference type="GO" id="GO:0005737">
    <property type="term" value="C:cytoplasm"/>
    <property type="evidence" value="ECO:0007669"/>
    <property type="project" value="UniProtKB-SubCell"/>
</dbReference>
<dbReference type="AlphaFoldDB" id="A0A0V0J9C2"/>
<sequence length="835" mass="91100">MSRHRNLRRLNSDDYNTYDDLVPSSVDDDYGISPNTAGQFFYGPSGHVDGSFLPSFTRTPLNITEEEFPDQNETLVSGRNENDDASMLELQFDDLILEGGADRVVCQGVTTHVSPTPTFAKSDKSIRASDELNFDAFAQLAGLAHLPTESPFSLDHPTPFVPKTISAFTFLPRMEEMNQPILGTPKCADPSSKTLKAESVPHNPLSRLGSFFRAVSCPHSRQFADSLVDLMITVRRIRPSIFLKQSENASKKLPHTDFSSPPLIENKPDTTCPNKKSILLPHSRNKKFSRSTAEKQPTAAPLEQVKVLSNPTPQPPLSEIIHKCDDPIPKTPNDTRLNHTNYATPTKHVDRNLLVQEYEQRYLAGSEKEIINLIVVGHVDAGKSTLMGNVLYQLGHVSSKQLAKYQWEAQKLGKASFAYAWVLDQTSEERTRGITMDIAQTAFETNRKRVVLLDAPGHRDFVPQVIGGAAQADVALLVVNATAGEFETGMQFGGQTQEHARLVRLLGVSCLIVVVNKMDTVSWSEERFEEIKATMLAFLKTINQTAVAFCPVSGLLGVNLINSTSCPAEADIDKLAPWYDGPCLLDIIDNLEPVERPVGGPFRFVVSDIFKPVGSSVPVVAGRIVSGAISAGVNLPTSRIICLPIGHSGAVKSIRSLSGTGDGGKVDGSLLDQSVKFAFAGDQVALILQGIDPHVSLSPGDVICDQDNPVPVSSRIRARLLVFAPQQPITRGYPVIFYYHCSSVPATITKLLSATLKEKKAKKDVVKPRCLLGNCTAEVEITFERPICLETYDTCKSLGRFMLRVAGDSIAGGTVLTLFQKKSGHPTTTSANTLN</sequence>
<evidence type="ECO:0000256" key="9">
    <source>
        <dbReference type="SAM" id="MobiDB-lite"/>
    </source>
</evidence>
<comment type="subcellular location">
    <subcellularLocation>
        <location evidence="1">Cytoplasm</location>
    </subcellularLocation>
</comment>
<dbReference type="SUPFAM" id="SSF52540">
    <property type="entry name" value="P-loop containing nucleoside triphosphate hydrolases"/>
    <property type="match status" value="1"/>
</dbReference>
<evidence type="ECO:0000256" key="8">
    <source>
        <dbReference type="ARBA" id="ARBA00049117"/>
    </source>
</evidence>
<name>A0A0V0J9C2_SCHSO</name>
<evidence type="ECO:0000256" key="1">
    <source>
        <dbReference type="ARBA" id="ARBA00004496"/>
    </source>
</evidence>
<dbReference type="InterPro" id="IPR027417">
    <property type="entry name" value="P-loop_NTPase"/>
</dbReference>
<evidence type="ECO:0000259" key="10">
    <source>
        <dbReference type="PROSITE" id="PS51722"/>
    </source>
</evidence>
<feature type="region of interest" description="Disordered" evidence="9">
    <location>
        <begin position="248"/>
        <end position="278"/>
    </location>
</feature>
<reference evidence="11" key="1">
    <citation type="submission" date="2016-01" db="EMBL/GenBank/DDBJ databases">
        <title>Reference transcriptome for the parasite Schistocephalus solidus: insights into the molecular evolution of parasitism.</title>
        <authorList>
            <person name="Hebert F.O."/>
            <person name="Grambauer S."/>
            <person name="Barber I."/>
            <person name="Landry C.R."/>
            <person name="Aubin-Horth N."/>
        </authorList>
    </citation>
    <scope>NUCLEOTIDE SEQUENCE</scope>
</reference>
<evidence type="ECO:0000256" key="2">
    <source>
        <dbReference type="ARBA" id="ARBA00007249"/>
    </source>
</evidence>
<dbReference type="Pfam" id="PF22594">
    <property type="entry name" value="GTP-eEF1A_C"/>
    <property type="match status" value="1"/>
</dbReference>
<keyword evidence="7" id="KW-0342">GTP-binding</keyword>
<dbReference type="Gene3D" id="3.40.50.300">
    <property type="entry name" value="P-loop containing nucleotide triphosphate hydrolases"/>
    <property type="match status" value="1"/>
</dbReference>
<accession>A0A0V0J9C2</accession>
<keyword evidence="5" id="KW-0378">Hydrolase</keyword>
<dbReference type="PROSITE" id="PS51722">
    <property type="entry name" value="G_TR_2"/>
    <property type="match status" value="1"/>
</dbReference>
<dbReference type="InterPro" id="IPR000795">
    <property type="entry name" value="T_Tr_GTP-bd_dom"/>
</dbReference>
<keyword evidence="4" id="KW-0547">Nucleotide-binding</keyword>
<protein>
    <recommendedName>
        <fullName evidence="10">Tr-type G domain-containing protein</fullName>
    </recommendedName>
</protein>
<gene>
    <name evidence="11" type="ORF">TR137286</name>
</gene>
<proteinExistence type="inferred from homology"/>
<feature type="region of interest" description="Disordered" evidence="9">
    <location>
        <begin position="181"/>
        <end position="200"/>
    </location>
</feature>
<evidence type="ECO:0000256" key="4">
    <source>
        <dbReference type="ARBA" id="ARBA00022741"/>
    </source>
</evidence>